<organism evidence="2 3">
    <name type="scientific">Leucocoprinus leucothites</name>
    <dbReference type="NCBI Taxonomy" id="201217"/>
    <lineage>
        <taxon>Eukaryota</taxon>
        <taxon>Fungi</taxon>
        <taxon>Dikarya</taxon>
        <taxon>Basidiomycota</taxon>
        <taxon>Agaricomycotina</taxon>
        <taxon>Agaricomycetes</taxon>
        <taxon>Agaricomycetidae</taxon>
        <taxon>Agaricales</taxon>
        <taxon>Agaricineae</taxon>
        <taxon>Agaricaceae</taxon>
        <taxon>Leucocoprinus</taxon>
    </lineage>
</organism>
<keyword evidence="3" id="KW-1185">Reference proteome</keyword>
<feature type="compositionally biased region" description="Basic and acidic residues" evidence="1">
    <location>
        <begin position="105"/>
        <end position="146"/>
    </location>
</feature>
<evidence type="ECO:0000313" key="2">
    <source>
        <dbReference type="EMBL" id="KAF5362313.1"/>
    </source>
</evidence>
<dbReference type="Proteomes" id="UP000559027">
    <property type="component" value="Unassembled WGS sequence"/>
</dbReference>
<dbReference type="OrthoDB" id="3027179at2759"/>
<sequence>MLSKLSRTSIAPIDIHRRSMSMQTRSLYRALGAGKRIEGELNMNRYSEHHDPLSTAPSSHTSEFDPKRELKLPVDPKSNPDDCAPYEENSGSSSRSGMRSTEYSSVDKGEEPYSPKGGEHRYGGTKRYEWSAERLEKESQENGKGD</sequence>
<feature type="compositionally biased region" description="Basic and acidic residues" evidence="1">
    <location>
        <begin position="62"/>
        <end position="80"/>
    </location>
</feature>
<feature type="compositionally biased region" description="Low complexity" evidence="1">
    <location>
        <begin position="90"/>
        <end position="104"/>
    </location>
</feature>
<evidence type="ECO:0000256" key="1">
    <source>
        <dbReference type="SAM" id="MobiDB-lite"/>
    </source>
</evidence>
<proteinExistence type="predicted"/>
<evidence type="ECO:0000313" key="3">
    <source>
        <dbReference type="Proteomes" id="UP000559027"/>
    </source>
</evidence>
<feature type="region of interest" description="Disordered" evidence="1">
    <location>
        <begin position="42"/>
        <end position="146"/>
    </location>
</feature>
<comment type="caution">
    <text evidence="2">The sequence shown here is derived from an EMBL/GenBank/DDBJ whole genome shotgun (WGS) entry which is preliminary data.</text>
</comment>
<reference evidence="2 3" key="1">
    <citation type="journal article" date="2020" name="ISME J.">
        <title>Uncovering the hidden diversity of litter-decomposition mechanisms in mushroom-forming fungi.</title>
        <authorList>
            <person name="Floudas D."/>
            <person name="Bentzer J."/>
            <person name="Ahren D."/>
            <person name="Johansson T."/>
            <person name="Persson P."/>
            <person name="Tunlid A."/>
        </authorList>
    </citation>
    <scope>NUCLEOTIDE SEQUENCE [LARGE SCALE GENOMIC DNA]</scope>
    <source>
        <strain evidence="2 3">CBS 146.42</strain>
    </source>
</reference>
<name>A0A8H5GCE8_9AGAR</name>
<dbReference type="EMBL" id="JAACJO010000002">
    <property type="protein sequence ID" value="KAF5362313.1"/>
    <property type="molecule type" value="Genomic_DNA"/>
</dbReference>
<dbReference type="AlphaFoldDB" id="A0A8H5GCE8"/>
<protein>
    <submittedName>
        <fullName evidence="2">Uncharacterized protein</fullName>
    </submittedName>
</protein>
<gene>
    <name evidence="2" type="ORF">D9756_002025</name>
</gene>
<accession>A0A8H5GCE8</accession>